<keyword evidence="1" id="KW-0812">Transmembrane</keyword>
<dbReference type="Proteomes" id="UP001379949">
    <property type="component" value="Unassembled WGS sequence"/>
</dbReference>
<feature type="transmembrane region" description="Helical" evidence="1">
    <location>
        <begin position="121"/>
        <end position="143"/>
    </location>
</feature>
<accession>A0ABU9G0J6</accession>
<evidence type="ECO:0000256" key="1">
    <source>
        <dbReference type="SAM" id="Phobius"/>
    </source>
</evidence>
<evidence type="ECO:0000313" key="3">
    <source>
        <dbReference type="Proteomes" id="UP001379949"/>
    </source>
</evidence>
<feature type="transmembrane region" description="Helical" evidence="1">
    <location>
        <begin position="292"/>
        <end position="311"/>
    </location>
</feature>
<evidence type="ECO:0000313" key="2">
    <source>
        <dbReference type="EMBL" id="MEL0611795.1"/>
    </source>
</evidence>
<feature type="transmembrane region" description="Helical" evidence="1">
    <location>
        <begin position="57"/>
        <end position="82"/>
    </location>
</feature>
<organism evidence="2 3">
    <name type="scientific">Marinomonas arenicola</name>
    <dbReference type="NCBI Taxonomy" id="569601"/>
    <lineage>
        <taxon>Bacteria</taxon>
        <taxon>Pseudomonadati</taxon>
        <taxon>Pseudomonadota</taxon>
        <taxon>Gammaproteobacteria</taxon>
        <taxon>Oceanospirillales</taxon>
        <taxon>Oceanospirillaceae</taxon>
        <taxon>Marinomonas</taxon>
    </lineage>
</organism>
<protein>
    <submittedName>
        <fullName evidence="2">Nucleoside recognition family protein</fullName>
    </submittedName>
</protein>
<dbReference type="RefSeq" id="WP_341566096.1">
    <property type="nucleotide sequence ID" value="NZ_JBAKAR010000001.1"/>
</dbReference>
<dbReference type="InterPro" id="IPR052549">
    <property type="entry name" value="SpmB"/>
</dbReference>
<dbReference type="PANTHER" id="PTHR35793:SF2">
    <property type="entry name" value="INNER MEMBRANE PROTEIN YJIG"/>
    <property type="match status" value="1"/>
</dbReference>
<keyword evidence="1" id="KW-0472">Membrane</keyword>
<feature type="transmembrane region" description="Helical" evidence="1">
    <location>
        <begin position="20"/>
        <end position="37"/>
    </location>
</feature>
<keyword evidence="3" id="KW-1185">Reference proteome</keyword>
<dbReference type="PANTHER" id="PTHR35793">
    <property type="entry name" value="INNER MEMBRANE PROTEIN YJIG"/>
    <property type="match status" value="1"/>
</dbReference>
<keyword evidence="1" id="KW-1133">Transmembrane helix</keyword>
<gene>
    <name evidence="2" type="ORF">V6242_01455</name>
</gene>
<sequence>MDQFISLVLVSGKAGLDMALYILLPMMVIMLAIMKLLDAKGVLSWLCDKIAPVTRLFGIPGLGVFAALKITFVSFAAPIATLSLMDKNGTNERHLAATIAMVLAMSQANAAFPLAAVGLNVGILIATSFVGGLAAAAVTYYLFTKSWDSREVTDEDNTAPAHYEGKKSVLQILSDGGQEGMRLALGMIPMLIIAIFFVNLLKTLHVIDYLAPLLAPALSLINLPEASVLPLITKFIAGGTAYVGITIDLVKQGAISVTELNRMAGFATNPLDIAGIAIFAAAGTRINKVMRVAIYGGLIGMLLRGVLHLIIF</sequence>
<dbReference type="EMBL" id="JBAKAR010000001">
    <property type="protein sequence ID" value="MEL0611795.1"/>
    <property type="molecule type" value="Genomic_DNA"/>
</dbReference>
<reference evidence="2 3" key="1">
    <citation type="submission" date="2024-02" db="EMBL/GenBank/DDBJ databases">
        <title>Bacteria isolated from the canopy kelp, Nereocystis luetkeana.</title>
        <authorList>
            <person name="Pfister C.A."/>
            <person name="Younker I.T."/>
            <person name="Light S.H."/>
        </authorList>
    </citation>
    <scope>NUCLEOTIDE SEQUENCE [LARGE SCALE GENOMIC DNA]</scope>
    <source>
        <strain evidence="2 3">TI.4.07</strain>
    </source>
</reference>
<comment type="caution">
    <text evidence="2">The sequence shown here is derived from an EMBL/GenBank/DDBJ whole genome shotgun (WGS) entry which is preliminary data.</text>
</comment>
<proteinExistence type="predicted"/>
<name>A0ABU9G0J6_9GAMM</name>
<feature type="transmembrane region" description="Helical" evidence="1">
    <location>
        <begin position="94"/>
        <end position="115"/>
    </location>
</feature>
<feature type="transmembrane region" description="Helical" evidence="1">
    <location>
        <begin position="183"/>
        <end position="207"/>
    </location>
</feature>